<feature type="compositionally biased region" description="Basic and acidic residues" evidence="1">
    <location>
        <begin position="104"/>
        <end position="131"/>
    </location>
</feature>
<evidence type="ECO:0008006" key="4">
    <source>
        <dbReference type="Google" id="ProtNLM"/>
    </source>
</evidence>
<name>A0A8H7PF27_MORIS</name>
<gene>
    <name evidence="2" type="ORF">INT43_000114</name>
</gene>
<feature type="compositionally biased region" description="Polar residues" evidence="1">
    <location>
        <begin position="94"/>
        <end position="103"/>
    </location>
</feature>
<dbReference type="Proteomes" id="UP000654370">
    <property type="component" value="Unassembled WGS sequence"/>
</dbReference>
<dbReference type="EMBL" id="JAEPQZ010000016">
    <property type="protein sequence ID" value="KAG2172767.1"/>
    <property type="molecule type" value="Genomic_DNA"/>
</dbReference>
<dbReference type="AlphaFoldDB" id="A0A8H7PF27"/>
<evidence type="ECO:0000313" key="2">
    <source>
        <dbReference type="EMBL" id="KAG2172767.1"/>
    </source>
</evidence>
<evidence type="ECO:0000256" key="1">
    <source>
        <dbReference type="SAM" id="MobiDB-lite"/>
    </source>
</evidence>
<accession>A0A8H7PF27</accession>
<organism evidence="2 3">
    <name type="scientific">Mortierella isabellina</name>
    <name type="common">Filamentous fungus</name>
    <name type="synonym">Umbelopsis isabellina</name>
    <dbReference type="NCBI Taxonomy" id="91625"/>
    <lineage>
        <taxon>Eukaryota</taxon>
        <taxon>Fungi</taxon>
        <taxon>Fungi incertae sedis</taxon>
        <taxon>Mucoromycota</taxon>
        <taxon>Mucoromycotina</taxon>
        <taxon>Umbelopsidomycetes</taxon>
        <taxon>Umbelopsidales</taxon>
        <taxon>Umbelopsidaceae</taxon>
        <taxon>Umbelopsis</taxon>
    </lineage>
</organism>
<dbReference type="OrthoDB" id="2326498at2759"/>
<evidence type="ECO:0000313" key="3">
    <source>
        <dbReference type="Proteomes" id="UP000654370"/>
    </source>
</evidence>
<comment type="caution">
    <text evidence="2">The sequence shown here is derived from an EMBL/GenBank/DDBJ whole genome shotgun (WGS) entry which is preliminary data.</text>
</comment>
<sequence length="131" mass="14766">MSTDQYHPSNAVNTQEINVPQDNTGELKNPNDPMFQTPEKRPTLESDNSSFGPINPAMENIDAEPSNQPPQPNYWRGQMNELKGTVQQVVGNIKQDGNLSSRGEQAKMDGKQEKEAAREIEDEKVERRENN</sequence>
<keyword evidence="3" id="KW-1185">Reference proteome</keyword>
<reference evidence="2" key="1">
    <citation type="submission" date="2020-12" db="EMBL/GenBank/DDBJ databases">
        <title>Metabolic potential, ecology and presence of endohyphal bacteria is reflected in genomic diversity of Mucoromycotina.</title>
        <authorList>
            <person name="Muszewska A."/>
            <person name="Okrasinska A."/>
            <person name="Steczkiewicz K."/>
            <person name="Drgas O."/>
            <person name="Orlowska M."/>
            <person name="Perlinska-Lenart U."/>
            <person name="Aleksandrzak-Piekarczyk T."/>
            <person name="Szatraj K."/>
            <person name="Zielenkiewicz U."/>
            <person name="Pilsyk S."/>
            <person name="Malc E."/>
            <person name="Mieczkowski P."/>
            <person name="Kruszewska J.S."/>
            <person name="Biernat P."/>
            <person name="Pawlowska J."/>
        </authorList>
    </citation>
    <scope>NUCLEOTIDE SEQUENCE</scope>
    <source>
        <strain evidence="2">WA0000067209</strain>
    </source>
</reference>
<proteinExistence type="predicted"/>
<feature type="region of interest" description="Disordered" evidence="1">
    <location>
        <begin position="1"/>
        <end position="77"/>
    </location>
</feature>
<protein>
    <recommendedName>
        <fullName evidence="4">CsbD-like domain-containing protein</fullName>
    </recommendedName>
</protein>
<feature type="region of interest" description="Disordered" evidence="1">
    <location>
        <begin position="94"/>
        <end position="131"/>
    </location>
</feature>
<feature type="compositionally biased region" description="Polar residues" evidence="1">
    <location>
        <begin position="1"/>
        <end position="26"/>
    </location>
</feature>